<keyword evidence="1" id="KW-0472">Membrane</keyword>
<accession>A0A858RJ32</accession>
<sequence>MTDGNPYSPPSTDPSEVRMEVLNGSLWIVFDGDLFVRDRAILPDVCISGSPPGEPGKQRSVPIHTSRWWVLLVLLVFSLALLAKSGIQLLAVIAVGHLVSNFGKKIRVMIFESTRRFRRHLMLYWIGALGSAGFAFWFSESVFSGPFSESSAILMGCCLMWNFPTHRFRAVHYKDGWYELRGVHAKAIARLEQIQGQTKIPPDNTRDHTKR</sequence>
<gene>
    <name evidence="2" type="ORF">HHL09_12330</name>
</gene>
<dbReference type="EMBL" id="CP051774">
    <property type="protein sequence ID" value="QJE96534.1"/>
    <property type="molecule type" value="Genomic_DNA"/>
</dbReference>
<keyword evidence="1" id="KW-0812">Transmembrane</keyword>
<keyword evidence="3" id="KW-1185">Reference proteome</keyword>
<keyword evidence="1" id="KW-1133">Transmembrane helix</keyword>
<dbReference type="KEGG" id="luo:HHL09_12330"/>
<proteinExistence type="predicted"/>
<feature type="transmembrane region" description="Helical" evidence="1">
    <location>
        <begin position="145"/>
        <end position="164"/>
    </location>
</feature>
<name>A0A858RJ32_9BACT</name>
<dbReference type="Proteomes" id="UP000501812">
    <property type="component" value="Chromosome"/>
</dbReference>
<dbReference type="RefSeq" id="WP_169454935.1">
    <property type="nucleotide sequence ID" value="NZ_CP051774.1"/>
</dbReference>
<feature type="transmembrane region" description="Helical" evidence="1">
    <location>
        <begin position="68"/>
        <end position="100"/>
    </location>
</feature>
<dbReference type="AlphaFoldDB" id="A0A858RJ32"/>
<evidence type="ECO:0000313" key="2">
    <source>
        <dbReference type="EMBL" id="QJE96534.1"/>
    </source>
</evidence>
<reference evidence="2 3" key="1">
    <citation type="submission" date="2020-04" db="EMBL/GenBank/DDBJ databases">
        <title>Luteolibacter sp. G-1-1-1 isolated from soil.</title>
        <authorList>
            <person name="Dahal R.H."/>
        </authorList>
    </citation>
    <scope>NUCLEOTIDE SEQUENCE [LARGE SCALE GENOMIC DNA]</scope>
    <source>
        <strain evidence="2 3">G-1-1-1</strain>
    </source>
</reference>
<organism evidence="2 3">
    <name type="scientific">Luteolibacter luteus</name>
    <dbReference type="NCBI Taxonomy" id="2728835"/>
    <lineage>
        <taxon>Bacteria</taxon>
        <taxon>Pseudomonadati</taxon>
        <taxon>Verrucomicrobiota</taxon>
        <taxon>Verrucomicrobiia</taxon>
        <taxon>Verrucomicrobiales</taxon>
        <taxon>Verrucomicrobiaceae</taxon>
        <taxon>Luteolibacter</taxon>
    </lineage>
</organism>
<protein>
    <submittedName>
        <fullName evidence="2">Uncharacterized protein</fullName>
    </submittedName>
</protein>
<evidence type="ECO:0000313" key="3">
    <source>
        <dbReference type="Proteomes" id="UP000501812"/>
    </source>
</evidence>
<feature type="transmembrane region" description="Helical" evidence="1">
    <location>
        <begin position="121"/>
        <end position="139"/>
    </location>
</feature>
<evidence type="ECO:0000256" key="1">
    <source>
        <dbReference type="SAM" id="Phobius"/>
    </source>
</evidence>